<evidence type="ECO:0000313" key="2">
    <source>
        <dbReference type="EMBL" id="OOH96127.1"/>
    </source>
</evidence>
<dbReference type="EMBL" id="MPOG01000008">
    <property type="protein sequence ID" value="OOH96127.1"/>
    <property type="molecule type" value="Genomic_DNA"/>
</dbReference>
<gene>
    <name evidence="2" type="ORF">BMF97_07170</name>
</gene>
<dbReference type="GeneID" id="48545573"/>
<dbReference type="eggNOG" id="COG2318">
    <property type="taxonomic scope" value="Bacteria"/>
</dbReference>
<organism evidence="2 3">
    <name type="scientific">Elizabethkingia meningoseptica</name>
    <name type="common">Chryseobacterium meningosepticum</name>
    <dbReference type="NCBI Taxonomy" id="238"/>
    <lineage>
        <taxon>Bacteria</taxon>
        <taxon>Pseudomonadati</taxon>
        <taxon>Bacteroidota</taxon>
        <taxon>Flavobacteriia</taxon>
        <taxon>Flavobacteriales</taxon>
        <taxon>Weeksellaceae</taxon>
        <taxon>Elizabethkingia</taxon>
    </lineage>
</organism>
<dbReference type="Proteomes" id="UP000188947">
    <property type="component" value="Unassembled WGS sequence"/>
</dbReference>
<dbReference type="AlphaFoldDB" id="A0A1V3U1P1"/>
<comment type="caution">
    <text evidence="2">The sequence shown here is derived from an EMBL/GenBank/DDBJ whole genome shotgun (WGS) entry which is preliminary data.</text>
</comment>
<name>A0A1V3U1P1_ELIME</name>
<sequence>MELEKRKYPIGKFESPGDFDESKIKDWITVIKDFPVKIKGLTKDLSDSQLDTPYRENGWTVRQVVHHCADSHMNAFIRFKLSLTEDKPVIKPYREDLWAELSDTRQLEIQPSVSMIEGLHFRWGIVLDNMQADDFHKVFIHPEHGTEINLYTALAMYDWHCRHHLGHIQQTL</sequence>
<evidence type="ECO:0000313" key="3">
    <source>
        <dbReference type="Proteomes" id="UP000188947"/>
    </source>
</evidence>
<dbReference type="STRING" id="238.BBD35_14940"/>
<dbReference type="SUPFAM" id="SSF109854">
    <property type="entry name" value="DinB/YfiT-like putative metalloenzymes"/>
    <property type="match status" value="1"/>
</dbReference>
<dbReference type="KEGG" id="emg:BBD33_12640"/>
<dbReference type="InterPro" id="IPR034660">
    <property type="entry name" value="DinB/YfiT-like"/>
</dbReference>
<dbReference type="NCBIfam" id="NF009807">
    <property type="entry name" value="PRK13291.1"/>
    <property type="match status" value="1"/>
</dbReference>
<protein>
    <submittedName>
        <fullName evidence="2">Metal-dependent hydrolase</fullName>
    </submittedName>
</protein>
<accession>A0A1V3U1P1</accession>
<feature type="domain" description="DinB-like" evidence="1">
    <location>
        <begin position="40"/>
        <end position="168"/>
    </location>
</feature>
<proteinExistence type="predicted"/>
<keyword evidence="2" id="KW-0378">Hydrolase</keyword>
<dbReference type="Pfam" id="PF12867">
    <property type="entry name" value="DinB_2"/>
    <property type="match status" value="1"/>
</dbReference>
<dbReference type="InterPro" id="IPR024775">
    <property type="entry name" value="DinB-like"/>
</dbReference>
<dbReference type="RefSeq" id="WP_016198108.1">
    <property type="nucleotide sequence ID" value="NZ_CP014338.1"/>
</dbReference>
<evidence type="ECO:0000259" key="1">
    <source>
        <dbReference type="Pfam" id="PF12867"/>
    </source>
</evidence>
<dbReference type="GO" id="GO:0016787">
    <property type="term" value="F:hydrolase activity"/>
    <property type="evidence" value="ECO:0007669"/>
    <property type="project" value="UniProtKB-KW"/>
</dbReference>
<reference evidence="2 3" key="1">
    <citation type="submission" date="2016-11" db="EMBL/GenBank/DDBJ databases">
        <title>Genome sequence and comparative genomic analysis of clinical strain Elizabethkingia meningoseptica 61421 PRCM.</title>
        <authorList>
            <person name="Wang M."/>
            <person name="Hu S."/>
            <person name="Cao L."/>
            <person name="Jiang T."/>
            <person name="Zhou Y."/>
            <person name="Ming D."/>
        </authorList>
    </citation>
    <scope>NUCLEOTIDE SEQUENCE [LARGE SCALE GENOMIC DNA]</scope>
    <source>
        <strain evidence="2 3">61421 PRCM</strain>
    </source>
</reference>
<keyword evidence="3" id="KW-1185">Reference proteome</keyword>
<dbReference type="OrthoDB" id="9796039at2"/>
<dbReference type="Gene3D" id="1.20.120.450">
    <property type="entry name" value="dinb family like domain"/>
    <property type="match status" value="1"/>
</dbReference>